<keyword evidence="2" id="KW-1133">Transmembrane helix</keyword>
<feature type="compositionally biased region" description="Basic residues" evidence="1">
    <location>
        <begin position="203"/>
        <end position="213"/>
    </location>
</feature>
<reference evidence="3 4" key="1">
    <citation type="submission" date="2018-08" db="EMBL/GenBank/DDBJ databases">
        <title>A genome reference for cultivated species of the human gut microbiota.</title>
        <authorList>
            <person name="Zou Y."/>
            <person name="Xue W."/>
            <person name="Luo G."/>
        </authorList>
    </citation>
    <scope>NUCLEOTIDE SEQUENCE [LARGE SCALE GENOMIC DNA]</scope>
    <source>
        <strain evidence="3 4">AM28-23</strain>
    </source>
</reference>
<feature type="compositionally biased region" description="Acidic residues" evidence="1">
    <location>
        <begin position="226"/>
        <end position="237"/>
    </location>
</feature>
<evidence type="ECO:0000313" key="3">
    <source>
        <dbReference type="EMBL" id="RHE39942.1"/>
    </source>
</evidence>
<sequence>MSKFLKFIVHFAVICTIVCVLGLALPPFFGVRTVIMDSTDKATNLPLGSVTYAIPVRTEEVTAGSPILVQEDGKTYKYNLVSVNKENNTGTVIDTTTSAQESITVSVKNWVPKIVITIPFVGYLLVATESVEGLIVLGLVILFLIILYVIAELWRKDPEDDEYEDLQGDTRHVKSSRELKAEEKARAKRMKQEDKELLQNAKEKKKKSKKEEKKKKKIRTGGFVDEIDEDDFDDEPEETVRPAENLQVATSEAHELLKKEIAAATAEEETEAPEGYPEISGEAAEPIVSEEEIPEEEIEEESPVEIKKLAIPRRTASQLANRARKEGDAPDIVRDSITKVTLFDYSDVIGGDEEEEE</sequence>
<organism evidence="3 4">
    <name type="scientific">Blautia obeum</name>
    <dbReference type="NCBI Taxonomy" id="40520"/>
    <lineage>
        <taxon>Bacteria</taxon>
        <taxon>Bacillati</taxon>
        <taxon>Bacillota</taxon>
        <taxon>Clostridia</taxon>
        <taxon>Lachnospirales</taxon>
        <taxon>Lachnospiraceae</taxon>
        <taxon>Blautia</taxon>
    </lineage>
</organism>
<dbReference type="AlphaFoldDB" id="A0A414ELJ0"/>
<proteinExistence type="predicted"/>
<evidence type="ECO:0000256" key="2">
    <source>
        <dbReference type="SAM" id="Phobius"/>
    </source>
</evidence>
<protein>
    <submittedName>
        <fullName evidence="3">Uncharacterized protein</fullName>
    </submittedName>
</protein>
<dbReference type="RefSeq" id="WP_118039835.1">
    <property type="nucleotide sequence ID" value="NZ_CABJFK010000006.1"/>
</dbReference>
<keyword evidence="2" id="KW-0472">Membrane</keyword>
<evidence type="ECO:0000313" key="4">
    <source>
        <dbReference type="Proteomes" id="UP000283745"/>
    </source>
</evidence>
<keyword evidence="2" id="KW-0812">Transmembrane</keyword>
<gene>
    <name evidence="3" type="ORF">DW740_09285</name>
</gene>
<feature type="compositionally biased region" description="Basic and acidic residues" evidence="1">
    <location>
        <begin position="168"/>
        <end position="197"/>
    </location>
</feature>
<comment type="caution">
    <text evidence="3">The sequence shown here is derived from an EMBL/GenBank/DDBJ whole genome shotgun (WGS) entry which is preliminary data.</text>
</comment>
<feature type="transmembrane region" description="Helical" evidence="2">
    <location>
        <begin position="134"/>
        <end position="154"/>
    </location>
</feature>
<feature type="region of interest" description="Disordered" evidence="1">
    <location>
        <begin position="226"/>
        <end position="250"/>
    </location>
</feature>
<feature type="region of interest" description="Disordered" evidence="1">
    <location>
        <begin position="265"/>
        <end position="305"/>
    </location>
</feature>
<dbReference type="EMBL" id="QSKF01000006">
    <property type="protein sequence ID" value="RHE39942.1"/>
    <property type="molecule type" value="Genomic_DNA"/>
</dbReference>
<evidence type="ECO:0000256" key="1">
    <source>
        <dbReference type="SAM" id="MobiDB-lite"/>
    </source>
</evidence>
<dbReference type="Proteomes" id="UP000283745">
    <property type="component" value="Unassembled WGS sequence"/>
</dbReference>
<feature type="transmembrane region" description="Helical" evidence="2">
    <location>
        <begin position="7"/>
        <end position="29"/>
    </location>
</feature>
<accession>A0A414ELJ0</accession>
<name>A0A414ELJ0_9FIRM</name>
<feature type="compositionally biased region" description="Acidic residues" evidence="1">
    <location>
        <begin position="288"/>
        <end position="303"/>
    </location>
</feature>
<feature type="transmembrane region" description="Helical" evidence="2">
    <location>
        <begin position="110"/>
        <end position="127"/>
    </location>
</feature>
<feature type="compositionally biased region" description="Low complexity" evidence="1">
    <location>
        <begin position="273"/>
        <end position="287"/>
    </location>
</feature>
<feature type="region of interest" description="Disordered" evidence="1">
    <location>
        <begin position="161"/>
        <end position="213"/>
    </location>
</feature>